<evidence type="ECO:0000313" key="3">
    <source>
        <dbReference type="Proteomes" id="UP000321685"/>
    </source>
</evidence>
<dbReference type="Proteomes" id="UP000321685">
    <property type="component" value="Unassembled WGS sequence"/>
</dbReference>
<proteinExistence type="predicted"/>
<feature type="chain" id="PRO_5021841974" description="Lipoprotein" evidence="1">
    <location>
        <begin position="18"/>
        <end position="259"/>
    </location>
</feature>
<dbReference type="Gene3D" id="2.50.20.20">
    <property type="match status" value="1"/>
</dbReference>
<gene>
    <name evidence="2" type="ORF">PSU4_46560</name>
</gene>
<keyword evidence="3" id="KW-1185">Reference proteome</keyword>
<accession>A0A511DLL2</accession>
<dbReference type="SUPFAM" id="SSF89392">
    <property type="entry name" value="Prokaryotic lipoproteins and lipoprotein localization factors"/>
    <property type="match status" value="1"/>
</dbReference>
<evidence type="ECO:0000256" key="1">
    <source>
        <dbReference type="SAM" id="SignalP"/>
    </source>
</evidence>
<evidence type="ECO:0008006" key="4">
    <source>
        <dbReference type="Google" id="ProtNLM"/>
    </source>
</evidence>
<comment type="caution">
    <text evidence="2">The sequence shown here is derived from an EMBL/GenBank/DDBJ whole genome shotgun (WGS) entry which is preliminary data.</text>
</comment>
<reference evidence="2 3" key="1">
    <citation type="submission" date="2019-07" db="EMBL/GenBank/DDBJ databases">
        <title>Whole genome shotgun sequence of Pseudonocardia sulfidoxydans NBRC 16205.</title>
        <authorList>
            <person name="Hosoyama A."/>
            <person name="Uohara A."/>
            <person name="Ohji S."/>
            <person name="Ichikawa N."/>
        </authorList>
    </citation>
    <scope>NUCLEOTIDE SEQUENCE [LARGE SCALE GENOMIC DNA]</scope>
    <source>
        <strain evidence="2 3">NBRC 16205</strain>
    </source>
</reference>
<feature type="signal peptide" evidence="1">
    <location>
        <begin position="1"/>
        <end position="17"/>
    </location>
</feature>
<evidence type="ECO:0000313" key="2">
    <source>
        <dbReference type="EMBL" id="GEL25702.1"/>
    </source>
</evidence>
<dbReference type="EMBL" id="BJVJ01000061">
    <property type="protein sequence ID" value="GEL25702.1"/>
    <property type="molecule type" value="Genomic_DNA"/>
</dbReference>
<dbReference type="AlphaFoldDB" id="A0A511DLL2"/>
<protein>
    <recommendedName>
        <fullName evidence="4">Lipoprotein</fullName>
    </recommendedName>
</protein>
<organism evidence="2 3">
    <name type="scientific">Pseudonocardia sulfidoxydans NBRC 16205</name>
    <dbReference type="NCBI Taxonomy" id="1223511"/>
    <lineage>
        <taxon>Bacteria</taxon>
        <taxon>Bacillati</taxon>
        <taxon>Actinomycetota</taxon>
        <taxon>Actinomycetes</taxon>
        <taxon>Pseudonocardiales</taxon>
        <taxon>Pseudonocardiaceae</taxon>
        <taxon>Pseudonocardia</taxon>
    </lineage>
</organism>
<keyword evidence="1" id="KW-0732">Signal</keyword>
<sequence length="259" mass="27286">MLLALLAVVVVVVSACGSGPDDDTSENGLPRYYDATQLLNVLVERRATDRTARLAVAGDVTGSAPVTFSAQGAVSLEGATPALALDQTITWPGGQPQTSGFVLRDGQVWLRSLDGGTPWLRATSATTEADRMRAAIARALGDTTDPTANLSRYADATLVSDASDETVDGVATIRYTLVVDLTRAATIEPDDAVRAQLEQQVASGLTRITSTLWVDADTRPVRTRQRQDLPGMGTLAMTGVYTSWGTPVTITPPAAAEVR</sequence>
<name>A0A511DLL2_9PSEU</name>
<dbReference type="InterPro" id="IPR029046">
    <property type="entry name" value="LolA/LolB/LppX"/>
</dbReference>